<name>A0A5J4U1S9_9EUKA</name>
<evidence type="ECO:0000313" key="2">
    <source>
        <dbReference type="EMBL" id="KAA6364318.1"/>
    </source>
</evidence>
<protein>
    <submittedName>
        <fullName evidence="2">Uncharacterized protein</fullName>
    </submittedName>
</protein>
<dbReference type="Proteomes" id="UP000324800">
    <property type="component" value="Unassembled WGS sequence"/>
</dbReference>
<feature type="compositionally biased region" description="Polar residues" evidence="1">
    <location>
        <begin position="111"/>
        <end position="135"/>
    </location>
</feature>
<feature type="region of interest" description="Disordered" evidence="1">
    <location>
        <begin position="177"/>
        <end position="209"/>
    </location>
</feature>
<dbReference type="EMBL" id="SNRW01021813">
    <property type="protein sequence ID" value="KAA6364318.1"/>
    <property type="molecule type" value="Genomic_DNA"/>
</dbReference>
<dbReference type="GO" id="GO:0003824">
    <property type="term" value="F:catalytic activity"/>
    <property type="evidence" value="ECO:0007669"/>
    <property type="project" value="UniProtKB-ARBA"/>
</dbReference>
<accession>A0A5J4U1S9</accession>
<sequence length="543" mass="59669">MEEETTVENQHEEVETQIEVGIKNAYLTVANDTVAEGKAAAHLAQASQNLWEVQKLYDEGKLSKDDLINAEQNVVLLTANLAMITKQLSKSIALAAATTGTGGFNPSFNVQAKSTQSNSKSKQVTHQTSNWNIGTGTVKGGRNGYIRGGSIQFEQGGDVTFGGNLIIESVQNTYESSQQQQNAGFSYDSTSGPSGSYDNSKSNQKQSQTVVAGITSKGHLNVNVGGTLKIKGGTINSKKDDLDVTVGNLEFEDMVDENSNKQKQINVSANSSSVSLGYSKNETEQQNVTRATIGQGKLKIKNDPLGTTNINRDMSKAFEEGEVKQKSNINISLTIDNKIFSEKGREEMMKKLNSKNIINKLKEVGSDQIQKHFGIDVKKLMDGDLSGFSKDFVNNYVESKLGIDISKLLNGDLQGFTQEQIQQRLGIDVKKLMDGDFQGFTQDQIQQRLGIDVKKLMDGDFQGFTQDQIQQHLGIDIQKLIDGDFQGFTQDQIQQHLGIDVQKLLNGDFQGFTQDQIQQHLGIDVQKLLNGDFQGFTQDQIQQ</sequence>
<feature type="non-terminal residue" evidence="2">
    <location>
        <position position="543"/>
    </location>
</feature>
<feature type="region of interest" description="Disordered" evidence="1">
    <location>
        <begin position="111"/>
        <end position="136"/>
    </location>
</feature>
<evidence type="ECO:0000313" key="3">
    <source>
        <dbReference type="Proteomes" id="UP000324800"/>
    </source>
</evidence>
<dbReference type="Gene3D" id="1.20.1600.10">
    <property type="entry name" value="Outer membrane efflux proteins (OEP)"/>
    <property type="match status" value="1"/>
</dbReference>
<reference evidence="2 3" key="1">
    <citation type="submission" date="2019-03" db="EMBL/GenBank/DDBJ databases">
        <title>Single cell metagenomics reveals metabolic interactions within the superorganism composed of flagellate Streblomastix strix and complex community of Bacteroidetes bacteria on its surface.</title>
        <authorList>
            <person name="Treitli S.C."/>
            <person name="Kolisko M."/>
            <person name="Husnik F."/>
            <person name="Keeling P."/>
            <person name="Hampl V."/>
        </authorList>
    </citation>
    <scope>NUCLEOTIDE SEQUENCE [LARGE SCALE GENOMIC DNA]</scope>
    <source>
        <strain evidence="2">ST1C</strain>
    </source>
</reference>
<evidence type="ECO:0000256" key="1">
    <source>
        <dbReference type="SAM" id="MobiDB-lite"/>
    </source>
</evidence>
<organism evidence="2 3">
    <name type="scientific">Streblomastix strix</name>
    <dbReference type="NCBI Taxonomy" id="222440"/>
    <lineage>
        <taxon>Eukaryota</taxon>
        <taxon>Metamonada</taxon>
        <taxon>Preaxostyla</taxon>
        <taxon>Oxymonadida</taxon>
        <taxon>Streblomastigidae</taxon>
        <taxon>Streblomastix</taxon>
    </lineage>
</organism>
<dbReference type="AlphaFoldDB" id="A0A5J4U1S9"/>
<proteinExistence type="predicted"/>
<dbReference type="Pfam" id="PF13332">
    <property type="entry name" value="Fil_haemagg_2"/>
    <property type="match status" value="2"/>
</dbReference>
<dbReference type="InterPro" id="IPR025157">
    <property type="entry name" value="Hemagglutinin_rpt"/>
</dbReference>
<comment type="caution">
    <text evidence="2">The sequence shown here is derived from an EMBL/GenBank/DDBJ whole genome shotgun (WGS) entry which is preliminary data.</text>
</comment>
<gene>
    <name evidence="2" type="ORF">EZS28_040155</name>
</gene>